<reference evidence="1 2" key="1">
    <citation type="submission" date="2017-09" db="EMBL/GenBank/DDBJ databases">
        <authorList>
            <person name="Ehlers B."/>
            <person name="Leendertz F.H."/>
        </authorList>
    </citation>
    <scope>NUCLEOTIDE SEQUENCE [LARGE SCALE GENOMIC DNA]</scope>
    <source>
        <strain evidence="1 2">CGMCC 4.6857</strain>
    </source>
</reference>
<accession>A0A285JSB7</accession>
<dbReference type="RefSeq" id="WP_097326816.1">
    <property type="nucleotide sequence ID" value="NZ_OBDY01000024.1"/>
</dbReference>
<keyword evidence="2" id="KW-1185">Reference proteome</keyword>
<dbReference type="OrthoDB" id="3298135at2"/>
<dbReference type="AlphaFoldDB" id="A0A285JSB7"/>
<name>A0A285JSB7_9ACTN</name>
<gene>
    <name evidence="1" type="ORF">SAMN05421748_124135</name>
</gene>
<protein>
    <submittedName>
        <fullName evidence="1">Uncharacterized protein</fullName>
    </submittedName>
</protein>
<dbReference type="EMBL" id="OBDY01000024">
    <property type="protein sequence ID" value="SNY62983.1"/>
    <property type="molecule type" value="Genomic_DNA"/>
</dbReference>
<evidence type="ECO:0000313" key="1">
    <source>
        <dbReference type="EMBL" id="SNY62983.1"/>
    </source>
</evidence>
<dbReference type="Proteomes" id="UP000219612">
    <property type="component" value="Unassembled WGS sequence"/>
</dbReference>
<organism evidence="1 2">
    <name type="scientific">Paractinoplanes atraurantiacus</name>
    <dbReference type="NCBI Taxonomy" id="1036182"/>
    <lineage>
        <taxon>Bacteria</taxon>
        <taxon>Bacillati</taxon>
        <taxon>Actinomycetota</taxon>
        <taxon>Actinomycetes</taxon>
        <taxon>Micromonosporales</taxon>
        <taxon>Micromonosporaceae</taxon>
        <taxon>Paractinoplanes</taxon>
    </lineage>
</organism>
<sequence>MAVITKAHAVNVLRRVYGPDHAQSLVDRIPERLDLDDPADSKLLFELGLTPDRLTEAMGGEY</sequence>
<evidence type="ECO:0000313" key="2">
    <source>
        <dbReference type="Proteomes" id="UP000219612"/>
    </source>
</evidence>
<proteinExistence type="predicted"/>